<dbReference type="AlphaFoldDB" id="A0AAN6YLF5"/>
<evidence type="ECO:0000313" key="3">
    <source>
        <dbReference type="Proteomes" id="UP001301958"/>
    </source>
</evidence>
<dbReference type="Proteomes" id="UP001301958">
    <property type="component" value="Unassembled WGS sequence"/>
</dbReference>
<keyword evidence="1" id="KW-0812">Transmembrane</keyword>
<protein>
    <submittedName>
        <fullName evidence="2">Uncharacterized protein</fullName>
    </submittedName>
</protein>
<reference evidence="2" key="1">
    <citation type="journal article" date="2023" name="Mol. Phylogenet. Evol.">
        <title>Genome-scale phylogeny and comparative genomics of the fungal order Sordariales.</title>
        <authorList>
            <person name="Hensen N."/>
            <person name="Bonometti L."/>
            <person name="Westerberg I."/>
            <person name="Brannstrom I.O."/>
            <person name="Guillou S."/>
            <person name="Cros-Aarteil S."/>
            <person name="Calhoun S."/>
            <person name="Haridas S."/>
            <person name="Kuo A."/>
            <person name="Mondo S."/>
            <person name="Pangilinan J."/>
            <person name="Riley R."/>
            <person name="LaButti K."/>
            <person name="Andreopoulos B."/>
            <person name="Lipzen A."/>
            <person name="Chen C."/>
            <person name="Yan M."/>
            <person name="Daum C."/>
            <person name="Ng V."/>
            <person name="Clum A."/>
            <person name="Steindorff A."/>
            <person name="Ohm R.A."/>
            <person name="Martin F."/>
            <person name="Silar P."/>
            <person name="Natvig D.O."/>
            <person name="Lalanne C."/>
            <person name="Gautier V."/>
            <person name="Ament-Velasquez S.L."/>
            <person name="Kruys A."/>
            <person name="Hutchinson M.I."/>
            <person name="Powell A.J."/>
            <person name="Barry K."/>
            <person name="Miller A.N."/>
            <person name="Grigoriev I.V."/>
            <person name="Debuchy R."/>
            <person name="Gladieux P."/>
            <person name="Hiltunen Thoren M."/>
            <person name="Johannesson H."/>
        </authorList>
    </citation>
    <scope>NUCLEOTIDE SEQUENCE</scope>
    <source>
        <strain evidence="2">CBS 990.96</strain>
    </source>
</reference>
<feature type="transmembrane region" description="Helical" evidence="1">
    <location>
        <begin position="43"/>
        <end position="64"/>
    </location>
</feature>
<keyword evidence="3" id="KW-1185">Reference proteome</keyword>
<sequence length="203" mass="22283">MDFCSEDRKEIWDNFGVRQQWGVNLQDSNGGNNFEWLQNGPKWLWIGYLVANSAIGLALILSLVRLHRLKWVRWAVIVVSTVAAAAALTVAIATQVTYGILVAKANDDGIPITVKQGIIVYFLNWVAAGAAMTALILRVVYMRKTGGDADTRRSSGQGMGLTVVYGTPKYAEVKDPDATAHALISGQDTRYEPYFVRTAPPHS</sequence>
<evidence type="ECO:0000256" key="1">
    <source>
        <dbReference type="SAM" id="Phobius"/>
    </source>
</evidence>
<keyword evidence="1" id="KW-1133">Transmembrane helix</keyword>
<comment type="caution">
    <text evidence="2">The sequence shown here is derived from an EMBL/GenBank/DDBJ whole genome shotgun (WGS) entry which is preliminary data.</text>
</comment>
<feature type="transmembrane region" description="Helical" evidence="1">
    <location>
        <begin position="71"/>
        <end position="98"/>
    </location>
</feature>
<keyword evidence="1" id="KW-0472">Membrane</keyword>
<name>A0AAN6YLF5_9PEZI</name>
<proteinExistence type="predicted"/>
<gene>
    <name evidence="2" type="ORF">QBC38DRAFT_505360</name>
</gene>
<reference evidence="2" key="2">
    <citation type="submission" date="2023-05" db="EMBL/GenBank/DDBJ databases">
        <authorList>
            <consortium name="Lawrence Berkeley National Laboratory"/>
            <person name="Steindorff A."/>
            <person name="Hensen N."/>
            <person name="Bonometti L."/>
            <person name="Westerberg I."/>
            <person name="Brannstrom I.O."/>
            <person name="Guillou S."/>
            <person name="Cros-Aarteil S."/>
            <person name="Calhoun S."/>
            <person name="Haridas S."/>
            <person name="Kuo A."/>
            <person name="Mondo S."/>
            <person name="Pangilinan J."/>
            <person name="Riley R."/>
            <person name="Labutti K."/>
            <person name="Andreopoulos B."/>
            <person name="Lipzen A."/>
            <person name="Chen C."/>
            <person name="Yanf M."/>
            <person name="Daum C."/>
            <person name="Ng V."/>
            <person name="Clum A."/>
            <person name="Ohm R."/>
            <person name="Martin F."/>
            <person name="Silar P."/>
            <person name="Natvig D."/>
            <person name="Lalanne C."/>
            <person name="Gautier V."/>
            <person name="Ament-Velasquez S.L."/>
            <person name="Kruys A."/>
            <person name="Hutchinson M.I."/>
            <person name="Powell A.J."/>
            <person name="Barry K."/>
            <person name="Miller A.N."/>
            <person name="Grigoriev I.V."/>
            <person name="Debuchy R."/>
            <person name="Gladieux P."/>
            <person name="Thoren M.H."/>
            <person name="Johannesson H."/>
        </authorList>
    </citation>
    <scope>NUCLEOTIDE SEQUENCE</scope>
    <source>
        <strain evidence="2">CBS 990.96</strain>
    </source>
</reference>
<feature type="transmembrane region" description="Helical" evidence="1">
    <location>
        <begin position="118"/>
        <end position="137"/>
    </location>
</feature>
<dbReference type="EMBL" id="MU865620">
    <property type="protein sequence ID" value="KAK4220886.1"/>
    <property type="molecule type" value="Genomic_DNA"/>
</dbReference>
<accession>A0AAN6YLF5</accession>
<organism evidence="2 3">
    <name type="scientific">Podospora fimiseda</name>
    <dbReference type="NCBI Taxonomy" id="252190"/>
    <lineage>
        <taxon>Eukaryota</taxon>
        <taxon>Fungi</taxon>
        <taxon>Dikarya</taxon>
        <taxon>Ascomycota</taxon>
        <taxon>Pezizomycotina</taxon>
        <taxon>Sordariomycetes</taxon>
        <taxon>Sordariomycetidae</taxon>
        <taxon>Sordariales</taxon>
        <taxon>Podosporaceae</taxon>
        <taxon>Podospora</taxon>
    </lineage>
</organism>
<evidence type="ECO:0000313" key="2">
    <source>
        <dbReference type="EMBL" id="KAK4220886.1"/>
    </source>
</evidence>